<evidence type="ECO:0000313" key="5">
    <source>
        <dbReference type="Proteomes" id="UP000236664"/>
    </source>
</evidence>
<dbReference type="OrthoDB" id="722566at2759"/>
<protein>
    <recommendedName>
        <fullName evidence="3">F-box domain-containing protein</fullName>
    </recommendedName>
</protein>
<dbReference type="InterPro" id="IPR036047">
    <property type="entry name" value="F-box-like_dom_sf"/>
</dbReference>
<evidence type="ECO:0000256" key="2">
    <source>
        <dbReference type="ARBA" id="ARBA00022786"/>
    </source>
</evidence>
<dbReference type="AlphaFoldDB" id="A0A2K0VVF0"/>
<dbReference type="SUPFAM" id="SSF81383">
    <property type="entry name" value="F-box domain"/>
    <property type="match status" value="1"/>
</dbReference>
<name>A0A2K0VVF0_GIBNY</name>
<sequence length="519" mass="58752">MSSSEPQSPLSEPSSDPYPGPPLLLNLPPELIDNILSHLSPYDLSAISATCRDLHKHALSDVLWYPLVQENVPGVILTSPRPCNSYHELYVAHDRLWFLPRQKIWFCDRDLTGRLMIVRYDPRRGCIEGYQLLASRDRQIQQSFIGQGDVLINEFNPKVKLHLDKPVLQFRVGERAPEDFLSRPGANRFADEMPVTLDDRIDALFSNFMLTCELDQEEAQQNLNSRFPYGNIWPPPHIPSDHHVSGSSTQVTSEGIFVKTPSSRPQRREEVSERFFRIRQWMEMAGGLSRIGMAAGLGGIYNMLRLSRNVVDGGMPNVHVGEELITYSTLDPKLYTPTVLKPWRGIWVGDYSTHGCEFLLIHQPDDETSATDEELGLVRRDSENDEEWQARRTEGRTFQGRLEAIKLTGDPNVPRGEITFVADDIGPDGVVDGPPVDPCFQGMRAVHSKGHIANTGFASGKSPCFTGPRPRNELALTKTDRYIESQLIFVSHDRLAQHWVGFGHINYFQRVDIDEFLKV</sequence>
<dbReference type="InterPro" id="IPR045048">
    <property type="entry name" value="FBXO31/39"/>
</dbReference>
<keyword evidence="5" id="KW-1185">Reference proteome</keyword>
<dbReference type="Proteomes" id="UP000236664">
    <property type="component" value="Unassembled WGS sequence"/>
</dbReference>
<dbReference type="UniPathway" id="UPA00143"/>
<dbReference type="Pfam" id="PF12937">
    <property type="entry name" value="F-box-like"/>
    <property type="match status" value="1"/>
</dbReference>
<comment type="pathway">
    <text evidence="1">Protein modification; protein ubiquitination.</text>
</comment>
<dbReference type="InterPro" id="IPR001810">
    <property type="entry name" value="F-box_dom"/>
</dbReference>
<proteinExistence type="predicted"/>
<dbReference type="SMART" id="SM00256">
    <property type="entry name" value="FBOX"/>
    <property type="match status" value="1"/>
</dbReference>
<dbReference type="PROSITE" id="PS50181">
    <property type="entry name" value="FBOX"/>
    <property type="match status" value="1"/>
</dbReference>
<dbReference type="EMBL" id="MTQA01000225">
    <property type="protein sequence ID" value="PNP74009.1"/>
    <property type="molecule type" value="Genomic_DNA"/>
</dbReference>
<feature type="domain" description="F-box" evidence="3">
    <location>
        <begin position="21"/>
        <end position="67"/>
    </location>
</feature>
<accession>A0A2K0VVF0</accession>
<comment type="caution">
    <text evidence="4">The sequence shown here is derived from an EMBL/GenBank/DDBJ whole genome shotgun (WGS) entry which is preliminary data.</text>
</comment>
<dbReference type="PANTHER" id="PTHR10706:SF130">
    <property type="entry name" value="F-BOX ONLY PROTEIN 31"/>
    <property type="match status" value="1"/>
</dbReference>
<reference evidence="4 5" key="1">
    <citation type="submission" date="2017-06" db="EMBL/GenBank/DDBJ databases">
        <title>Genome of Fusarium nygamai isolate CS10214.</title>
        <authorList>
            <person name="Gardiner D.M."/>
            <person name="Obanor F."/>
            <person name="Kazan K."/>
        </authorList>
    </citation>
    <scope>NUCLEOTIDE SEQUENCE [LARGE SCALE GENOMIC DNA]</scope>
    <source>
        <strain evidence="4 5">CS10214</strain>
    </source>
</reference>
<dbReference type="Gene3D" id="1.20.1280.50">
    <property type="match status" value="1"/>
</dbReference>
<dbReference type="GO" id="GO:0016567">
    <property type="term" value="P:protein ubiquitination"/>
    <property type="evidence" value="ECO:0007669"/>
    <property type="project" value="UniProtKB-UniPathway"/>
</dbReference>
<dbReference type="Pfam" id="PF12014">
    <property type="entry name" value="Cyclin_D1_bind"/>
    <property type="match status" value="1"/>
</dbReference>
<keyword evidence="2" id="KW-0833">Ubl conjugation pathway</keyword>
<gene>
    <name evidence="4" type="ORF">FNYG_12637</name>
</gene>
<organism evidence="4 5">
    <name type="scientific">Gibberella nygamai</name>
    <name type="common">Bean root rot disease fungus</name>
    <name type="synonym">Fusarium nygamai</name>
    <dbReference type="NCBI Taxonomy" id="42673"/>
    <lineage>
        <taxon>Eukaryota</taxon>
        <taxon>Fungi</taxon>
        <taxon>Dikarya</taxon>
        <taxon>Ascomycota</taxon>
        <taxon>Pezizomycotina</taxon>
        <taxon>Sordariomycetes</taxon>
        <taxon>Hypocreomycetidae</taxon>
        <taxon>Hypocreales</taxon>
        <taxon>Nectriaceae</taxon>
        <taxon>Fusarium</taxon>
        <taxon>Fusarium fujikuroi species complex</taxon>
    </lineage>
</organism>
<evidence type="ECO:0000259" key="3">
    <source>
        <dbReference type="PROSITE" id="PS50181"/>
    </source>
</evidence>
<dbReference type="STRING" id="42673.A0A2K0VVF0"/>
<evidence type="ECO:0000313" key="4">
    <source>
        <dbReference type="EMBL" id="PNP74009.1"/>
    </source>
</evidence>
<dbReference type="PANTHER" id="PTHR10706">
    <property type="entry name" value="F-BOX FAMILY PROTEIN"/>
    <property type="match status" value="1"/>
</dbReference>
<evidence type="ECO:0000256" key="1">
    <source>
        <dbReference type="ARBA" id="ARBA00004906"/>
    </source>
</evidence>